<name>A0A914WXR8_9BILA</name>
<protein>
    <submittedName>
        <fullName evidence="3">Uncharacterized protein</fullName>
    </submittedName>
</protein>
<evidence type="ECO:0000313" key="2">
    <source>
        <dbReference type="Proteomes" id="UP000887566"/>
    </source>
</evidence>
<organism evidence="2 3">
    <name type="scientific">Plectus sambesii</name>
    <dbReference type="NCBI Taxonomy" id="2011161"/>
    <lineage>
        <taxon>Eukaryota</taxon>
        <taxon>Metazoa</taxon>
        <taxon>Ecdysozoa</taxon>
        <taxon>Nematoda</taxon>
        <taxon>Chromadorea</taxon>
        <taxon>Plectida</taxon>
        <taxon>Plectina</taxon>
        <taxon>Plectoidea</taxon>
        <taxon>Plectidae</taxon>
        <taxon>Plectus</taxon>
    </lineage>
</organism>
<evidence type="ECO:0000313" key="3">
    <source>
        <dbReference type="WBParaSite" id="PSAMB.scaffold5662size11163.g27053.t1"/>
    </source>
</evidence>
<dbReference type="Proteomes" id="UP000887566">
    <property type="component" value="Unplaced"/>
</dbReference>
<feature type="region of interest" description="Disordered" evidence="1">
    <location>
        <begin position="32"/>
        <end position="53"/>
    </location>
</feature>
<proteinExistence type="predicted"/>
<evidence type="ECO:0000256" key="1">
    <source>
        <dbReference type="SAM" id="MobiDB-lite"/>
    </source>
</evidence>
<keyword evidence="2" id="KW-1185">Reference proteome</keyword>
<reference evidence="3" key="1">
    <citation type="submission" date="2022-11" db="UniProtKB">
        <authorList>
            <consortium name="WormBaseParasite"/>
        </authorList>
    </citation>
    <scope>IDENTIFICATION</scope>
</reference>
<sequence length="128" mass="14319">MAAASTMMASPSPAHDPSSAFFHALMKCYRDQQHQQQPEVGRRSFPGARQKEREQKGVGVFLAHGRDCEDLLAPGTEPSPAFVVVRSLIWSPCRSFESSRRSGVRSLPTLRRPLPACHWVLLYGDERN</sequence>
<dbReference type="AlphaFoldDB" id="A0A914WXR8"/>
<accession>A0A914WXR8</accession>
<dbReference type="WBParaSite" id="PSAMB.scaffold5662size11163.g27053.t1">
    <property type="protein sequence ID" value="PSAMB.scaffold5662size11163.g27053.t1"/>
    <property type="gene ID" value="PSAMB.scaffold5662size11163.g27053"/>
</dbReference>